<evidence type="ECO:0000313" key="3">
    <source>
        <dbReference type="Proteomes" id="UP000586067"/>
    </source>
</evidence>
<dbReference type="EMBL" id="JABAEK010000003">
    <property type="protein sequence ID" value="NLQ16800.1"/>
    <property type="molecule type" value="Genomic_DNA"/>
</dbReference>
<accession>A0A847R970</accession>
<dbReference type="AlphaFoldDB" id="A0A847R970"/>
<feature type="region of interest" description="Disordered" evidence="1">
    <location>
        <begin position="1"/>
        <end position="28"/>
    </location>
</feature>
<keyword evidence="3" id="KW-1185">Reference proteome</keyword>
<proteinExistence type="predicted"/>
<dbReference type="RefSeq" id="WP_168823069.1">
    <property type="nucleotide sequence ID" value="NZ_JABAEK010000003.1"/>
</dbReference>
<name>A0A847R970_9GAMM</name>
<reference evidence="2 3" key="1">
    <citation type="submission" date="2020-04" db="EMBL/GenBank/DDBJ databases">
        <title>Marinomonas sp. M1K-6 isolated from the deep seawater of the Mariana Trench.</title>
        <authorList>
            <person name="Li Y."/>
        </authorList>
    </citation>
    <scope>NUCLEOTIDE SEQUENCE [LARGE SCALE GENOMIC DNA]</scope>
    <source>
        <strain evidence="2 3">M1K-6</strain>
    </source>
</reference>
<feature type="compositionally biased region" description="Basic and acidic residues" evidence="1">
    <location>
        <begin position="1"/>
        <end position="24"/>
    </location>
</feature>
<comment type="caution">
    <text evidence="2">The sequence shown here is derived from an EMBL/GenBank/DDBJ whole genome shotgun (WGS) entry which is preliminary data.</text>
</comment>
<organism evidence="2 3">
    <name type="scientific">Marinomonas profundi</name>
    <dbReference type="NCBI Taxonomy" id="2726122"/>
    <lineage>
        <taxon>Bacteria</taxon>
        <taxon>Pseudomonadati</taxon>
        <taxon>Pseudomonadota</taxon>
        <taxon>Gammaproteobacteria</taxon>
        <taxon>Oceanospirillales</taxon>
        <taxon>Oceanospirillaceae</taxon>
        <taxon>Marinomonas</taxon>
    </lineage>
</organism>
<dbReference type="Proteomes" id="UP000586067">
    <property type="component" value="Unassembled WGS sequence"/>
</dbReference>
<evidence type="ECO:0000313" key="2">
    <source>
        <dbReference type="EMBL" id="NLQ16800.1"/>
    </source>
</evidence>
<gene>
    <name evidence="2" type="ORF">HGG82_04095</name>
</gene>
<evidence type="ECO:0000256" key="1">
    <source>
        <dbReference type="SAM" id="MobiDB-lite"/>
    </source>
</evidence>
<protein>
    <submittedName>
        <fullName evidence="2">Uncharacterized protein</fullName>
    </submittedName>
</protein>
<sequence>MKKRVDKQLDMYEPRTKEDSEKTAESSCSCPACGKRAVVYLGDVSESKVTKRLCILLPWDNGS</sequence>